<dbReference type="SUPFAM" id="SSF56925">
    <property type="entry name" value="OMPA-like"/>
    <property type="match status" value="1"/>
</dbReference>
<reference evidence="4 5" key="1">
    <citation type="submission" date="2016-10" db="EMBL/GenBank/DDBJ databases">
        <authorList>
            <person name="de Groot N.N."/>
        </authorList>
    </citation>
    <scope>NUCLEOTIDE SEQUENCE [LARGE SCALE GENOMIC DNA]</scope>
    <source>
        <strain evidence="4 5">DSM 28286</strain>
    </source>
</reference>
<protein>
    <submittedName>
        <fullName evidence="4">Outer membrane protein beta-barrel domain-containing protein</fullName>
    </submittedName>
</protein>
<name>A0A1I5XAL0_9BACT</name>
<dbReference type="STRING" id="1465490.SAMN05444277_10853"/>
<dbReference type="OrthoDB" id="1094316at2"/>
<evidence type="ECO:0000313" key="4">
    <source>
        <dbReference type="EMBL" id="SFQ29009.1"/>
    </source>
</evidence>
<accession>A0A1I5XAL0</accession>
<dbReference type="AlphaFoldDB" id="A0A1I5XAL0"/>
<keyword evidence="5" id="KW-1185">Reference proteome</keyword>
<feature type="signal peptide" evidence="2">
    <location>
        <begin position="1"/>
        <end position="21"/>
    </location>
</feature>
<dbReference type="InterPro" id="IPR011250">
    <property type="entry name" value="OMP/PagP_B-barrel"/>
</dbReference>
<organism evidence="4 5">
    <name type="scientific">Parafilimonas terrae</name>
    <dbReference type="NCBI Taxonomy" id="1465490"/>
    <lineage>
        <taxon>Bacteria</taxon>
        <taxon>Pseudomonadati</taxon>
        <taxon>Bacteroidota</taxon>
        <taxon>Chitinophagia</taxon>
        <taxon>Chitinophagales</taxon>
        <taxon>Chitinophagaceae</taxon>
        <taxon>Parafilimonas</taxon>
    </lineage>
</organism>
<gene>
    <name evidence="4" type="ORF">SAMN05444277_10853</name>
</gene>
<evidence type="ECO:0000313" key="5">
    <source>
        <dbReference type="Proteomes" id="UP000199031"/>
    </source>
</evidence>
<dbReference type="RefSeq" id="WP_090659333.1">
    <property type="nucleotide sequence ID" value="NZ_FOXQ01000008.1"/>
</dbReference>
<evidence type="ECO:0000256" key="1">
    <source>
        <dbReference type="ARBA" id="ARBA00022729"/>
    </source>
</evidence>
<dbReference type="Proteomes" id="UP000199031">
    <property type="component" value="Unassembled WGS sequence"/>
</dbReference>
<feature type="domain" description="Outer membrane protein beta-barrel" evidence="3">
    <location>
        <begin position="7"/>
        <end position="198"/>
    </location>
</feature>
<dbReference type="EMBL" id="FOXQ01000008">
    <property type="protein sequence ID" value="SFQ29009.1"/>
    <property type="molecule type" value="Genomic_DNA"/>
</dbReference>
<evidence type="ECO:0000259" key="3">
    <source>
        <dbReference type="Pfam" id="PF13505"/>
    </source>
</evidence>
<dbReference type="InterPro" id="IPR027385">
    <property type="entry name" value="Beta-barrel_OMP"/>
</dbReference>
<dbReference type="Pfam" id="PF13505">
    <property type="entry name" value="OMP_b-brl"/>
    <property type="match status" value="1"/>
</dbReference>
<keyword evidence="1 2" id="KW-0732">Signal</keyword>
<evidence type="ECO:0000256" key="2">
    <source>
        <dbReference type="SAM" id="SignalP"/>
    </source>
</evidence>
<proteinExistence type="predicted"/>
<sequence length="206" mass="22004">MKALKSLLFAIFIFSAAQLHAQRGVVNMSLQYNYALPLGSFKTDVISKGSPRGFTGDILYGVSDKFSVGLGLGFQDFYEKYPRALYNTGDKEVTSAVLSNSVQIIPLLAKAEFSPLGSAAPVQPYITAGAGLGVSSFTQYLGEFGGTDNAGGLMLQGGAGIKVPFGKYSKAGFRLGANYNMVSYHHDGFSNFNNLSFQGGIYFPLK</sequence>
<feature type="chain" id="PRO_5011601666" evidence="2">
    <location>
        <begin position="22"/>
        <end position="206"/>
    </location>
</feature>
<dbReference type="Gene3D" id="2.40.160.20">
    <property type="match status" value="1"/>
</dbReference>